<evidence type="ECO:0000313" key="2">
    <source>
        <dbReference type="Proteomes" id="UP000770661"/>
    </source>
</evidence>
<gene>
    <name evidence="1" type="ORF">GWK47_015394</name>
</gene>
<dbReference type="OrthoDB" id="6382705at2759"/>
<evidence type="ECO:0000313" key="1">
    <source>
        <dbReference type="EMBL" id="KAG0713799.1"/>
    </source>
</evidence>
<organism evidence="1 2">
    <name type="scientific">Chionoecetes opilio</name>
    <name type="common">Atlantic snow crab</name>
    <name type="synonym">Cancer opilio</name>
    <dbReference type="NCBI Taxonomy" id="41210"/>
    <lineage>
        <taxon>Eukaryota</taxon>
        <taxon>Metazoa</taxon>
        <taxon>Ecdysozoa</taxon>
        <taxon>Arthropoda</taxon>
        <taxon>Crustacea</taxon>
        <taxon>Multicrustacea</taxon>
        <taxon>Malacostraca</taxon>
        <taxon>Eumalacostraca</taxon>
        <taxon>Eucarida</taxon>
        <taxon>Decapoda</taxon>
        <taxon>Pleocyemata</taxon>
        <taxon>Brachyura</taxon>
        <taxon>Eubrachyura</taxon>
        <taxon>Majoidea</taxon>
        <taxon>Majidae</taxon>
        <taxon>Chionoecetes</taxon>
    </lineage>
</organism>
<dbReference type="EMBL" id="JACEEZ010021069">
    <property type="protein sequence ID" value="KAG0713799.1"/>
    <property type="molecule type" value="Genomic_DNA"/>
</dbReference>
<dbReference type="Proteomes" id="UP000770661">
    <property type="component" value="Unassembled WGS sequence"/>
</dbReference>
<keyword evidence="2" id="KW-1185">Reference proteome</keyword>
<reference evidence="1" key="1">
    <citation type="submission" date="2020-07" db="EMBL/GenBank/DDBJ databases">
        <title>The High-quality genome of the commercially important snow crab, Chionoecetes opilio.</title>
        <authorList>
            <person name="Jeong J.-H."/>
            <person name="Ryu S."/>
        </authorList>
    </citation>
    <scope>NUCLEOTIDE SEQUENCE</scope>
    <source>
        <strain evidence="1">MADBK_172401_WGS</strain>
        <tissue evidence="1">Digestive gland</tissue>
    </source>
</reference>
<protein>
    <submittedName>
        <fullName evidence="1">Uncharacterized protein</fullName>
    </submittedName>
</protein>
<comment type="caution">
    <text evidence="1">The sequence shown here is derived from an EMBL/GenBank/DDBJ whole genome shotgun (WGS) entry which is preliminary data.</text>
</comment>
<proteinExistence type="predicted"/>
<accession>A0A8J4XVD7</accession>
<sequence>MLVAETPCDNTRTFCHQLGYSSNVQELCRLLAPHLTTRILPVNKKVLATLWLLGNQESFRGVGDRFDLSKSSLHKVLLEAHNDYSCQDKRKRIMHLVWSTKCAPEEPATNIQGRNEVV</sequence>
<name>A0A8J4XVD7_CHIOP</name>
<dbReference type="AlphaFoldDB" id="A0A8J4XVD7"/>